<dbReference type="Proteomes" id="UP000093482">
    <property type="component" value="Unassembled WGS sequence"/>
</dbReference>
<comment type="caution">
    <text evidence="1">The sequence shown here is derived from an EMBL/GenBank/DDBJ whole genome shotgun (WGS) entry which is preliminary data.</text>
</comment>
<protein>
    <recommendedName>
        <fullName evidence="3">D-glucuronyl C5-epimerase C-terminal domain-containing protein</fullName>
    </recommendedName>
</protein>
<dbReference type="EMBL" id="MATO01000037">
    <property type="protein sequence ID" value="OCS90452.1"/>
    <property type="molecule type" value="Genomic_DNA"/>
</dbReference>
<name>A0A1C0YTH7_9BACL</name>
<keyword evidence="2" id="KW-1185">Reference proteome</keyword>
<evidence type="ECO:0000313" key="1">
    <source>
        <dbReference type="EMBL" id="OCS90452.1"/>
    </source>
</evidence>
<organism evidence="1 2">
    <name type="scientific">Caryophanon latum</name>
    <dbReference type="NCBI Taxonomy" id="33977"/>
    <lineage>
        <taxon>Bacteria</taxon>
        <taxon>Bacillati</taxon>
        <taxon>Bacillota</taxon>
        <taxon>Bacilli</taxon>
        <taxon>Bacillales</taxon>
        <taxon>Caryophanaceae</taxon>
        <taxon>Caryophanon</taxon>
    </lineage>
</organism>
<dbReference type="OrthoDB" id="1736525at2"/>
<dbReference type="RefSeq" id="WP_066464701.1">
    <property type="nucleotide sequence ID" value="NZ_MATO01000037.1"/>
</dbReference>
<sequence length="567" mass="65730">MERKQLLGFIAVMIVLISLAFMTKNHADRTYAEMLQEEQAYEESLKTALTVQPNKQGNVLFSLGERLHVRVGGNYTYTLQQQEKVKKYRVQDTILTYRVQNKDVYVGTLMATVRHVDRGEQIVFTTFKGATKSIVTIPLEIVTKSEGIEAVRFDEQKVKREHDPIFGINKLTSLAGMFRFTGQPYELIASQNYVSHELVRKYDNGDESKVRELVEEVRNVKVKNKDGEAYLSMPLNGKYGELSENWFIVSATSLFHDDEAMTTYRDHMEKFNIRSHFWLNASGAYTKLPWSIQPGTEHGYGRNLLHQRSKMSLEALQNEDSRFHYAMVINSVNYLLDRKVEGELWQTEYTSMWLKREYGIQAPYTDTRHNENVSLFLTEVGDYLHDPALQNMYFEYADYLANQAKIGNVLVTKNGYFILDYYGKTLTKKTHVSLNHALGEMNFLLQAYNRQPNQQYMNTAIAIKQAIEDTAEKWIRKDNSDFWYQINGDYTFSGLDYESLTLEDLLNTIGIYKTLGLKYDPTLYSTMIGHKVGYLQTANIKMSKHLIEALHAQGYTFLLEQQKDEKK</sequence>
<reference evidence="1 2" key="1">
    <citation type="submission" date="2016-07" db="EMBL/GenBank/DDBJ databases">
        <title>Caryophanon latum genome sequencing.</title>
        <authorList>
            <person name="Verma A."/>
            <person name="Pal Y."/>
            <person name="Krishnamurthi S."/>
        </authorList>
    </citation>
    <scope>NUCLEOTIDE SEQUENCE [LARGE SCALE GENOMIC DNA]</scope>
    <source>
        <strain evidence="1 2">DSM 14151</strain>
    </source>
</reference>
<evidence type="ECO:0000313" key="2">
    <source>
        <dbReference type="Proteomes" id="UP000093482"/>
    </source>
</evidence>
<proteinExistence type="predicted"/>
<evidence type="ECO:0008006" key="3">
    <source>
        <dbReference type="Google" id="ProtNLM"/>
    </source>
</evidence>
<gene>
    <name evidence="1" type="ORF">A6K76_11340</name>
</gene>
<dbReference type="AlphaFoldDB" id="A0A1C0YTH7"/>
<accession>A0A1C0YTH7</accession>